<accession>A0A7R9KX39</accession>
<organism evidence="6">
    <name type="scientific">Medioppia subpectinata</name>
    <dbReference type="NCBI Taxonomy" id="1979941"/>
    <lineage>
        <taxon>Eukaryota</taxon>
        <taxon>Metazoa</taxon>
        <taxon>Ecdysozoa</taxon>
        <taxon>Arthropoda</taxon>
        <taxon>Chelicerata</taxon>
        <taxon>Arachnida</taxon>
        <taxon>Acari</taxon>
        <taxon>Acariformes</taxon>
        <taxon>Sarcoptiformes</taxon>
        <taxon>Oribatida</taxon>
        <taxon>Brachypylina</taxon>
        <taxon>Oppioidea</taxon>
        <taxon>Oppiidae</taxon>
        <taxon>Medioppia</taxon>
    </lineage>
</organism>
<dbReference type="GO" id="GO:0006581">
    <property type="term" value="P:acetylcholine catabolic process"/>
    <property type="evidence" value="ECO:0007669"/>
    <property type="project" value="TreeGrafter"/>
</dbReference>
<evidence type="ECO:0000256" key="1">
    <source>
        <dbReference type="ARBA" id="ARBA00005964"/>
    </source>
</evidence>
<dbReference type="Pfam" id="PF00135">
    <property type="entry name" value="COesterase"/>
    <property type="match status" value="1"/>
</dbReference>
<evidence type="ECO:0000256" key="3">
    <source>
        <dbReference type="ARBA" id="ARBA00022801"/>
    </source>
</evidence>
<evidence type="ECO:0000256" key="4">
    <source>
        <dbReference type="ARBA" id="ARBA00023180"/>
    </source>
</evidence>
<sequence length="307" mass="34341">MHKDRAFEMWASVAADNGCETQFRANRSVECLRAINGQNLIESTFDKRYKTDVNVVKPYVIYGDQFLPKSPTEMIRLGDFKKSVHLLVGTSADEGSHVLSAIVNAQKYSPTNGHNLTKSEVRLELANIFGRFFPALGVDADDVYRLYVQQYADNDYPAIRQAVGRALGDYLTACPTILFARGVAAGGDTNVTQVYQYLWSVKYDSNTWHGSDPGLDVGFMFGDPFRASHATDGVTDGQVLNERRVSLSFMETVAHFARYGNPGPQEGVEWQSYYTTKRMDIINPYFEFTKRYFSGSAFSAGYNPVAV</sequence>
<evidence type="ECO:0000259" key="5">
    <source>
        <dbReference type="Pfam" id="PF00135"/>
    </source>
</evidence>
<dbReference type="InterPro" id="IPR029058">
    <property type="entry name" value="AB_hydrolase_fold"/>
</dbReference>
<keyword evidence="3" id="KW-0378">Hydrolase</keyword>
<dbReference type="GO" id="GO:0005886">
    <property type="term" value="C:plasma membrane"/>
    <property type="evidence" value="ECO:0007669"/>
    <property type="project" value="TreeGrafter"/>
</dbReference>
<evidence type="ECO:0000256" key="2">
    <source>
        <dbReference type="ARBA" id="ARBA00022487"/>
    </source>
</evidence>
<protein>
    <recommendedName>
        <fullName evidence="5">Carboxylesterase type B domain-containing protein</fullName>
    </recommendedName>
</protein>
<dbReference type="SUPFAM" id="SSF53474">
    <property type="entry name" value="alpha/beta-Hydrolases"/>
    <property type="match status" value="1"/>
</dbReference>
<dbReference type="PANTHER" id="PTHR43918">
    <property type="entry name" value="ACETYLCHOLINESTERASE"/>
    <property type="match status" value="1"/>
</dbReference>
<gene>
    <name evidence="6" type="ORF">OSB1V03_LOCUS11408</name>
</gene>
<name>A0A7R9KX39_9ACAR</name>
<dbReference type="AlphaFoldDB" id="A0A7R9KX39"/>
<dbReference type="GO" id="GO:0019695">
    <property type="term" value="P:choline metabolic process"/>
    <property type="evidence" value="ECO:0007669"/>
    <property type="project" value="TreeGrafter"/>
</dbReference>
<evidence type="ECO:0000313" key="7">
    <source>
        <dbReference type="Proteomes" id="UP000759131"/>
    </source>
</evidence>
<dbReference type="PANTHER" id="PTHR43918:SF4">
    <property type="entry name" value="CARBOXYLIC ESTER HYDROLASE"/>
    <property type="match status" value="1"/>
</dbReference>
<dbReference type="InterPro" id="IPR002018">
    <property type="entry name" value="CarbesteraseB"/>
</dbReference>
<reference evidence="6" key="1">
    <citation type="submission" date="2020-11" db="EMBL/GenBank/DDBJ databases">
        <authorList>
            <person name="Tran Van P."/>
        </authorList>
    </citation>
    <scope>NUCLEOTIDE SEQUENCE</scope>
</reference>
<keyword evidence="2" id="KW-0719">Serine esterase</keyword>
<keyword evidence="4" id="KW-0325">Glycoprotein</keyword>
<keyword evidence="7" id="KW-1185">Reference proteome</keyword>
<comment type="similarity">
    <text evidence="1">Belongs to the type-B carboxylesterase/lipase family.</text>
</comment>
<dbReference type="Gene3D" id="3.40.50.1820">
    <property type="entry name" value="alpha/beta hydrolase"/>
    <property type="match status" value="1"/>
</dbReference>
<dbReference type="GO" id="GO:0005615">
    <property type="term" value="C:extracellular space"/>
    <property type="evidence" value="ECO:0007669"/>
    <property type="project" value="TreeGrafter"/>
</dbReference>
<feature type="domain" description="Carboxylesterase type B" evidence="5">
    <location>
        <begin position="6"/>
        <end position="280"/>
    </location>
</feature>
<dbReference type="Proteomes" id="UP000759131">
    <property type="component" value="Unassembled WGS sequence"/>
</dbReference>
<dbReference type="GO" id="GO:0003990">
    <property type="term" value="F:acetylcholinesterase activity"/>
    <property type="evidence" value="ECO:0007669"/>
    <property type="project" value="TreeGrafter"/>
</dbReference>
<dbReference type="InterPro" id="IPR050654">
    <property type="entry name" value="AChE-related_enzymes"/>
</dbReference>
<dbReference type="EMBL" id="CAJPIZ010008858">
    <property type="protein sequence ID" value="CAG2111427.1"/>
    <property type="molecule type" value="Genomic_DNA"/>
</dbReference>
<evidence type="ECO:0000313" key="6">
    <source>
        <dbReference type="EMBL" id="CAD7630997.1"/>
    </source>
</evidence>
<dbReference type="EMBL" id="OC863433">
    <property type="protein sequence ID" value="CAD7630997.1"/>
    <property type="molecule type" value="Genomic_DNA"/>
</dbReference>
<proteinExistence type="inferred from homology"/>
<dbReference type="OrthoDB" id="3200163at2759"/>